<accession>A0A0P0EZS9</accession>
<evidence type="ECO:0000313" key="1">
    <source>
        <dbReference type="EMBL" id="ALJ32575.1"/>
    </source>
</evidence>
<name>A0A0P0EZS9_HPV73</name>
<organismHost>
    <name type="scientific">Homo sapiens</name>
    <name type="common">Human</name>
    <dbReference type="NCBI Taxonomy" id="9606"/>
</organismHost>
<organism evidence="1 2">
    <name type="scientific">Human papillomavirus 73</name>
    <dbReference type="NCBI Taxonomy" id="51033"/>
    <lineage>
        <taxon>Viruses</taxon>
        <taxon>Monodnaviria</taxon>
        <taxon>Shotokuvirae</taxon>
        <taxon>Cossaviricota</taxon>
        <taxon>Papovaviricetes</taxon>
        <taxon>Zurhausenvirales</taxon>
        <taxon>Papillomaviridae</taxon>
        <taxon>Firstpapillomavirinae</taxon>
        <taxon>Alphapapillomavirus</taxon>
        <taxon>Alphapapillomavirus 11</taxon>
    </lineage>
</organism>
<sequence>YVVLLYLAPVKYPFLKLLTHCTPQPPKPPLPAPTLTPVCHHGNGKDSVTRTRGPWIVCITYIPPQSPVPSVLHIMLRQ</sequence>
<dbReference type="EMBL" id="KF436827">
    <property type="protein sequence ID" value="ALJ32575.1"/>
    <property type="molecule type" value="Genomic_DNA"/>
</dbReference>
<dbReference type="Proteomes" id="UP000123584">
    <property type="component" value="Genome"/>
</dbReference>
<evidence type="ECO:0000313" key="2">
    <source>
        <dbReference type="Proteomes" id="UP000123584"/>
    </source>
</evidence>
<gene>
    <name evidence="1" type="primary">E4</name>
</gene>
<protein>
    <submittedName>
        <fullName evidence="1">Early protein E4</fullName>
    </submittedName>
</protein>
<proteinExistence type="predicted"/>
<feature type="non-terminal residue" evidence="1">
    <location>
        <position position="1"/>
    </location>
</feature>
<reference evidence="1 2" key="1">
    <citation type="journal article" date="2013" name="Virology">
        <title>Human papillomavirus genome variants.</title>
        <authorList>
            <person name="Burk R.D."/>
            <person name="Harari A."/>
            <person name="Chen Z."/>
        </authorList>
    </citation>
    <scope>NUCLEOTIDE SEQUENCE [LARGE SCALE GENOMIC DNA]</scope>
    <source>
        <strain evidence="1">QV33666</strain>
    </source>
</reference>